<dbReference type="PANTHER" id="PTHR33112">
    <property type="entry name" value="DOMAIN PROTEIN, PUTATIVE-RELATED"/>
    <property type="match status" value="1"/>
</dbReference>
<dbReference type="AlphaFoldDB" id="A0A8H5H000"/>
<evidence type="ECO:0000256" key="1">
    <source>
        <dbReference type="SAM" id="MobiDB-lite"/>
    </source>
</evidence>
<accession>A0A8H5H000</accession>
<sequence>MEPKLDRHDQSRVAHSAEAEIDTKEKTMIDAAQEKLGETTLEESVAHSPEDEPDVQPVVTDQLAKRIVLANLFAEKMKGEGGLISAENPNDSFEEMDEQLLTHLVGRIGKYSPGPEQQKALCSRCRRLTPQLVSEVKHEQCSFQHHSTYDALEESARNGCELCSMFVFAISRRPERYVWKRSDSVTISSTKFGYQTVDLAHLPAGRIRGKLMPAGWDDDAIPRHTDFLDKEAAAIKYWLRICPKGHTNCHAVQLNNGYLPTRVVEVGTLGSPTVHLVHMEDIDSDSADKRYIALGHCWGLNMPSSATTKLDTLDDRLSSIDMNDLTKTFRDSVEITRRLGVPYIWIDSLCIVQDSKEDREKETAQMAKVFMHAYLTIAASGSSDGTGGCRLLDKERPAGPVDLEFKEEGAKGGKMKIRLYSYPSQPLTNILLNDPLHQRGWALQERELSSRIVHYSHDSLRWECRSLKASFEFPWEDTLSFNKAVRIFDDGQLYPSPIEPPSSSTEEQRSTDLNASPPIFPARKRRLNENRHVWFDAVGRYTKRSLTFQTDILPAMSGIAHRIHEVTGDTYYAGLWQSFMPYGLLWTSKWDEEPYRSSGKPHERHPTYLAPSWSWASVACPVSYEWFIHDEFCLNPSPDPALIPTVLEINVAPSGADPFGAVRSGFIRLRGKVKPAAAKDLELFSPDAQIPPSRLGVPPSQRILPPPENGDFLGFTKIGVCHYDYPSDAPQEKSDMIFILCCLPGKEEDGDAVGLVLYPTNLFKFEFRRIGLASMVPMTWWDNVLDSDITIT</sequence>
<feature type="compositionally biased region" description="Basic and acidic residues" evidence="1">
    <location>
        <begin position="1"/>
        <end position="37"/>
    </location>
</feature>
<evidence type="ECO:0000259" key="2">
    <source>
        <dbReference type="Pfam" id="PF06985"/>
    </source>
</evidence>
<keyword evidence="4" id="KW-1185">Reference proteome</keyword>
<dbReference type="OrthoDB" id="5125733at2759"/>
<comment type="caution">
    <text evidence="3">The sequence shown here is derived from an EMBL/GenBank/DDBJ whole genome shotgun (WGS) entry which is preliminary data.</text>
</comment>
<name>A0A8H5H000_9AGAR</name>
<organism evidence="3 4">
    <name type="scientific">Tetrapyrgos nigripes</name>
    <dbReference type="NCBI Taxonomy" id="182062"/>
    <lineage>
        <taxon>Eukaryota</taxon>
        <taxon>Fungi</taxon>
        <taxon>Dikarya</taxon>
        <taxon>Basidiomycota</taxon>
        <taxon>Agaricomycotina</taxon>
        <taxon>Agaricomycetes</taxon>
        <taxon>Agaricomycetidae</taxon>
        <taxon>Agaricales</taxon>
        <taxon>Marasmiineae</taxon>
        <taxon>Marasmiaceae</taxon>
        <taxon>Tetrapyrgos</taxon>
    </lineage>
</organism>
<dbReference type="EMBL" id="JAACJM010000002">
    <property type="protein sequence ID" value="KAF5374186.1"/>
    <property type="molecule type" value="Genomic_DNA"/>
</dbReference>
<gene>
    <name evidence="3" type="ORF">D9758_004599</name>
</gene>
<proteinExistence type="predicted"/>
<reference evidence="3 4" key="1">
    <citation type="journal article" date="2020" name="ISME J.">
        <title>Uncovering the hidden diversity of litter-decomposition mechanisms in mushroom-forming fungi.</title>
        <authorList>
            <person name="Floudas D."/>
            <person name="Bentzer J."/>
            <person name="Ahren D."/>
            <person name="Johansson T."/>
            <person name="Persson P."/>
            <person name="Tunlid A."/>
        </authorList>
    </citation>
    <scope>NUCLEOTIDE SEQUENCE [LARGE SCALE GENOMIC DNA]</scope>
    <source>
        <strain evidence="3 4">CBS 291.85</strain>
    </source>
</reference>
<evidence type="ECO:0000313" key="3">
    <source>
        <dbReference type="EMBL" id="KAF5374186.1"/>
    </source>
</evidence>
<dbReference type="PANTHER" id="PTHR33112:SF16">
    <property type="entry name" value="HETEROKARYON INCOMPATIBILITY DOMAIN-CONTAINING PROTEIN"/>
    <property type="match status" value="1"/>
</dbReference>
<feature type="domain" description="Heterokaryon incompatibility" evidence="2">
    <location>
        <begin position="291"/>
        <end position="445"/>
    </location>
</feature>
<feature type="region of interest" description="Disordered" evidence="1">
    <location>
        <begin position="493"/>
        <end position="520"/>
    </location>
</feature>
<dbReference type="Pfam" id="PF06985">
    <property type="entry name" value="HET"/>
    <property type="match status" value="1"/>
</dbReference>
<dbReference type="InterPro" id="IPR010730">
    <property type="entry name" value="HET"/>
</dbReference>
<dbReference type="Proteomes" id="UP000559256">
    <property type="component" value="Unassembled WGS sequence"/>
</dbReference>
<feature type="region of interest" description="Disordered" evidence="1">
    <location>
        <begin position="1"/>
        <end position="57"/>
    </location>
</feature>
<protein>
    <recommendedName>
        <fullName evidence="2">Heterokaryon incompatibility domain-containing protein</fullName>
    </recommendedName>
</protein>
<evidence type="ECO:0000313" key="4">
    <source>
        <dbReference type="Proteomes" id="UP000559256"/>
    </source>
</evidence>